<keyword evidence="3 6" id="KW-0812">Transmembrane</keyword>
<dbReference type="PANTHER" id="PTHR10283">
    <property type="entry name" value="SOLUTE CARRIER FAMILY 13 MEMBER"/>
    <property type="match status" value="1"/>
</dbReference>
<dbReference type="AlphaFoldDB" id="A0A0K0CWQ4"/>
<evidence type="ECO:0000256" key="5">
    <source>
        <dbReference type="ARBA" id="ARBA00023136"/>
    </source>
</evidence>
<keyword evidence="7" id="KW-1185">Reference proteome</keyword>
<dbReference type="GO" id="GO:0005886">
    <property type="term" value="C:plasma membrane"/>
    <property type="evidence" value="ECO:0007669"/>
    <property type="project" value="TreeGrafter"/>
</dbReference>
<organism evidence="7 8">
    <name type="scientific">Angiostrongylus cantonensis</name>
    <name type="common">Rat lungworm</name>
    <dbReference type="NCBI Taxonomy" id="6313"/>
    <lineage>
        <taxon>Eukaryota</taxon>
        <taxon>Metazoa</taxon>
        <taxon>Ecdysozoa</taxon>
        <taxon>Nematoda</taxon>
        <taxon>Chromadorea</taxon>
        <taxon>Rhabditida</taxon>
        <taxon>Rhabditina</taxon>
        <taxon>Rhabditomorpha</taxon>
        <taxon>Strongyloidea</taxon>
        <taxon>Metastrongylidae</taxon>
        <taxon>Angiostrongylus</taxon>
    </lineage>
</organism>
<comment type="similarity">
    <text evidence="2">Belongs to the SLC13A/DASS transporter (TC 2.A.47) family. NADC subfamily.</text>
</comment>
<evidence type="ECO:0000313" key="8">
    <source>
        <dbReference type="WBParaSite" id="ACAC_0000190201-mRNA-1"/>
    </source>
</evidence>
<dbReference type="PANTHER" id="PTHR10283:SF82">
    <property type="entry name" value="SOLUTE CARRIER FAMILY 13 MEMBER 2"/>
    <property type="match status" value="1"/>
</dbReference>
<protein>
    <submittedName>
        <fullName evidence="8">Cas1_AcylT domain-containing protein</fullName>
    </submittedName>
</protein>
<dbReference type="GO" id="GO:0015137">
    <property type="term" value="F:citrate transmembrane transporter activity"/>
    <property type="evidence" value="ECO:0007669"/>
    <property type="project" value="TreeGrafter"/>
</dbReference>
<evidence type="ECO:0000256" key="1">
    <source>
        <dbReference type="ARBA" id="ARBA00004141"/>
    </source>
</evidence>
<dbReference type="STRING" id="6313.A0A0K0CWQ4"/>
<sequence>LRCAFCIGVMVVYWVTEVIPLPATAVIPVVLYPLTGVMTCKAIAQQFMNDANFLFLGGLFVAQAIENWDLHKRIALFVLNMVGGDPKCYAEKSVAVCLFLLLFLWIFKDPGFITGYGVLFPKKYYTDTTSVMMVAIIIFALPSRKPNFCDLKQKEEIPRLIDWPSTQVRVPWGVVLLLGGGFAVAAGWLTYETML</sequence>
<reference evidence="7" key="1">
    <citation type="submission" date="2012-09" db="EMBL/GenBank/DDBJ databases">
        <authorList>
            <person name="Martin A.A."/>
        </authorList>
    </citation>
    <scope>NUCLEOTIDE SEQUENCE</scope>
</reference>
<feature type="transmembrane region" description="Helical" evidence="6">
    <location>
        <begin position="12"/>
        <end position="31"/>
    </location>
</feature>
<feature type="transmembrane region" description="Helical" evidence="6">
    <location>
        <begin position="127"/>
        <end position="144"/>
    </location>
</feature>
<name>A0A0K0CWQ4_ANGCA</name>
<dbReference type="GO" id="GO:0015141">
    <property type="term" value="F:succinate transmembrane transporter activity"/>
    <property type="evidence" value="ECO:0007669"/>
    <property type="project" value="TreeGrafter"/>
</dbReference>
<evidence type="ECO:0000256" key="6">
    <source>
        <dbReference type="SAM" id="Phobius"/>
    </source>
</evidence>
<dbReference type="InterPro" id="IPR001898">
    <property type="entry name" value="SLC13A/DASS"/>
</dbReference>
<accession>A0A0K0CWQ4</accession>
<reference evidence="8" key="2">
    <citation type="submission" date="2017-02" db="UniProtKB">
        <authorList>
            <consortium name="WormBaseParasite"/>
        </authorList>
    </citation>
    <scope>IDENTIFICATION</scope>
</reference>
<comment type="subcellular location">
    <subcellularLocation>
        <location evidence="1">Membrane</location>
        <topology evidence="1">Multi-pass membrane protein</topology>
    </subcellularLocation>
</comment>
<evidence type="ECO:0000256" key="3">
    <source>
        <dbReference type="ARBA" id="ARBA00022692"/>
    </source>
</evidence>
<keyword evidence="5 6" id="KW-0472">Membrane</keyword>
<dbReference type="Proteomes" id="UP000035642">
    <property type="component" value="Unassembled WGS sequence"/>
</dbReference>
<evidence type="ECO:0000313" key="7">
    <source>
        <dbReference type="Proteomes" id="UP000035642"/>
    </source>
</evidence>
<proteinExistence type="inferred from homology"/>
<keyword evidence="4 6" id="KW-1133">Transmembrane helix</keyword>
<dbReference type="WBParaSite" id="ACAC_0000190201-mRNA-1">
    <property type="protein sequence ID" value="ACAC_0000190201-mRNA-1"/>
    <property type="gene ID" value="ACAC_0000190201"/>
</dbReference>
<evidence type="ECO:0000256" key="2">
    <source>
        <dbReference type="ARBA" id="ARBA00006772"/>
    </source>
</evidence>
<feature type="transmembrane region" description="Helical" evidence="6">
    <location>
        <begin position="170"/>
        <end position="191"/>
    </location>
</feature>
<evidence type="ECO:0000256" key="4">
    <source>
        <dbReference type="ARBA" id="ARBA00022989"/>
    </source>
</evidence>
<dbReference type="Pfam" id="PF00939">
    <property type="entry name" value="Na_sulph_symp"/>
    <property type="match status" value="2"/>
</dbReference>